<dbReference type="InterPro" id="IPR036890">
    <property type="entry name" value="HATPase_C_sf"/>
</dbReference>
<comment type="caution">
    <text evidence="13">The sequence shown here is derived from an EMBL/GenBank/DDBJ whole genome shotgun (WGS) entry which is preliminary data.</text>
</comment>
<dbReference type="AlphaFoldDB" id="A0A5N6AGP5"/>
<keyword evidence="14" id="KW-1185">Reference proteome</keyword>
<dbReference type="SUPFAM" id="SSF55874">
    <property type="entry name" value="ATPase domain of HSP90 chaperone/DNA topoisomerase II/histidine kinase"/>
    <property type="match status" value="1"/>
</dbReference>
<feature type="domain" description="Signal transduction histidine kinase subgroup 3 dimerisation and phosphoacceptor" evidence="12">
    <location>
        <begin position="199"/>
        <end position="268"/>
    </location>
</feature>
<keyword evidence="10" id="KW-0472">Membrane</keyword>
<dbReference type="Pfam" id="PF02518">
    <property type="entry name" value="HATPase_c"/>
    <property type="match status" value="1"/>
</dbReference>
<accession>A0A5N6AGP5</accession>
<feature type="transmembrane region" description="Helical" evidence="10">
    <location>
        <begin position="26"/>
        <end position="43"/>
    </location>
</feature>
<keyword evidence="6 13" id="KW-0418">Kinase</keyword>
<evidence type="ECO:0000256" key="8">
    <source>
        <dbReference type="ARBA" id="ARBA00023012"/>
    </source>
</evidence>
<protein>
    <recommendedName>
        <fullName evidence="2">histidine kinase</fullName>
        <ecNumber evidence="2">2.7.13.3</ecNumber>
    </recommendedName>
</protein>
<keyword evidence="4" id="KW-0808">Transferase</keyword>
<dbReference type="InterPro" id="IPR050482">
    <property type="entry name" value="Sensor_HK_TwoCompSys"/>
</dbReference>
<keyword evidence="10" id="KW-0812">Transmembrane</keyword>
<organism evidence="13 14">
    <name type="scientific">Streptomyces mimosae</name>
    <dbReference type="NCBI Taxonomy" id="2586635"/>
    <lineage>
        <taxon>Bacteria</taxon>
        <taxon>Bacillati</taxon>
        <taxon>Actinomycetota</taxon>
        <taxon>Actinomycetes</taxon>
        <taxon>Kitasatosporales</taxon>
        <taxon>Streptomycetaceae</taxon>
        <taxon>Streptomyces</taxon>
    </lineage>
</organism>
<dbReference type="GO" id="GO:0005524">
    <property type="term" value="F:ATP binding"/>
    <property type="evidence" value="ECO:0007669"/>
    <property type="project" value="UniProtKB-KW"/>
</dbReference>
<gene>
    <name evidence="13" type="ORF">FH607_008705</name>
</gene>
<sequence>MLARLAPAIHSKLTSARHRLLHTDRLLLLPLVALLVDTVLLGWAAANGVLMSGLLGWAVAVLGMATLTVRDRWPVPVAVGSLVLAVVYYPLSSVDGPAPLAVYVVALYAVARSGQLIAGVAIAVFTLLVITWGEMLTLDRDERHVDNMSIVLFGGWFLSLIVLGHAVQMRHAHQREAEQRVLAAERERDLRAQQSATAERLRLARELHDVLGHNISLINVRATAALHRSAKRPGETEELASALELVRDTSKEALRELRATLGVLRQVDEAAPVEPAAGLERLGELVDRASHTGLSISVETSGEAPVLSPNISLAAYRIVQESITNITRHAGATRAVVRVAYAPGELRLCVADNGGGAEPEAQGSGILGMTARARALGGELTAGNAPDGGFRVVARLPVAEPPPPDPAGADPTSADPAPVAWQGTRDAER</sequence>
<evidence type="ECO:0000256" key="6">
    <source>
        <dbReference type="ARBA" id="ARBA00022777"/>
    </source>
</evidence>
<dbReference type="InterPro" id="IPR011712">
    <property type="entry name" value="Sig_transdc_His_kin_sub3_dim/P"/>
</dbReference>
<evidence type="ECO:0000256" key="10">
    <source>
        <dbReference type="SAM" id="Phobius"/>
    </source>
</evidence>
<feature type="region of interest" description="Disordered" evidence="9">
    <location>
        <begin position="396"/>
        <end position="429"/>
    </location>
</feature>
<dbReference type="GO" id="GO:0016020">
    <property type="term" value="C:membrane"/>
    <property type="evidence" value="ECO:0007669"/>
    <property type="project" value="InterPro"/>
</dbReference>
<dbReference type="GO" id="GO:0000155">
    <property type="term" value="F:phosphorelay sensor kinase activity"/>
    <property type="evidence" value="ECO:0007669"/>
    <property type="project" value="InterPro"/>
</dbReference>
<keyword evidence="3" id="KW-0597">Phosphoprotein</keyword>
<feature type="transmembrane region" description="Helical" evidence="10">
    <location>
        <begin position="103"/>
        <end position="130"/>
    </location>
</feature>
<feature type="transmembrane region" description="Helical" evidence="10">
    <location>
        <begin position="74"/>
        <end position="91"/>
    </location>
</feature>
<evidence type="ECO:0000256" key="7">
    <source>
        <dbReference type="ARBA" id="ARBA00022840"/>
    </source>
</evidence>
<proteinExistence type="predicted"/>
<keyword evidence="7" id="KW-0067">ATP-binding</keyword>
<dbReference type="EC" id="2.7.13.3" evidence="2"/>
<reference evidence="13" key="1">
    <citation type="submission" date="2019-10" db="EMBL/GenBank/DDBJ databases">
        <title>Nonomuraea sp. nov., isolated from Phyllanthus amarus.</title>
        <authorList>
            <person name="Klykleung N."/>
            <person name="Tanasupawat S."/>
        </authorList>
    </citation>
    <scope>NUCLEOTIDE SEQUENCE [LARGE SCALE GENOMIC DNA]</scope>
    <source>
        <strain evidence="13">3MP-10</strain>
    </source>
</reference>
<evidence type="ECO:0000256" key="3">
    <source>
        <dbReference type="ARBA" id="ARBA00022553"/>
    </source>
</evidence>
<keyword evidence="10" id="KW-1133">Transmembrane helix</keyword>
<dbReference type="Pfam" id="PF07730">
    <property type="entry name" value="HisKA_3"/>
    <property type="match status" value="1"/>
</dbReference>
<evidence type="ECO:0000256" key="2">
    <source>
        <dbReference type="ARBA" id="ARBA00012438"/>
    </source>
</evidence>
<evidence type="ECO:0000256" key="5">
    <source>
        <dbReference type="ARBA" id="ARBA00022741"/>
    </source>
</evidence>
<evidence type="ECO:0000313" key="14">
    <source>
        <dbReference type="Proteomes" id="UP000314251"/>
    </source>
</evidence>
<dbReference type="PANTHER" id="PTHR24421:SF10">
    <property type="entry name" value="NITRATE_NITRITE SENSOR PROTEIN NARQ"/>
    <property type="match status" value="1"/>
</dbReference>
<dbReference type="CDD" id="cd16917">
    <property type="entry name" value="HATPase_UhpB-NarQ-NarX-like"/>
    <property type="match status" value="1"/>
</dbReference>
<dbReference type="RefSeq" id="WP_139667316.1">
    <property type="nucleotide sequence ID" value="NZ_VDLY02000005.1"/>
</dbReference>
<name>A0A5N6AGP5_9ACTN</name>
<evidence type="ECO:0000259" key="11">
    <source>
        <dbReference type="Pfam" id="PF02518"/>
    </source>
</evidence>
<dbReference type="EMBL" id="VDLY02000005">
    <property type="protein sequence ID" value="KAB8166979.1"/>
    <property type="molecule type" value="Genomic_DNA"/>
</dbReference>
<feature type="domain" description="Histidine kinase/HSP90-like ATPase" evidence="11">
    <location>
        <begin position="314"/>
        <end position="399"/>
    </location>
</feature>
<comment type="catalytic activity">
    <reaction evidence="1">
        <text>ATP + protein L-histidine = ADP + protein N-phospho-L-histidine.</text>
        <dbReference type="EC" id="2.7.13.3"/>
    </reaction>
</comment>
<dbReference type="OrthoDB" id="227596at2"/>
<dbReference type="InterPro" id="IPR003594">
    <property type="entry name" value="HATPase_dom"/>
</dbReference>
<dbReference type="Gene3D" id="3.30.565.10">
    <property type="entry name" value="Histidine kinase-like ATPase, C-terminal domain"/>
    <property type="match status" value="1"/>
</dbReference>
<evidence type="ECO:0000256" key="4">
    <source>
        <dbReference type="ARBA" id="ARBA00022679"/>
    </source>
</evidence>
<feature type="transmembrane region" description="Helical" evidence="10">
    <location>
        <begin position="49"/>
        <end position="67"/>
    </location>
</feature>
<evidence type="ECO:0000256" key="1">
    <source>
        <dbReference type="ARBA" id="ARBA00000085"/>
    </source>
</evidence>
<keyword evidence="8" id="KW-0902">Two-component regulatory system</keyword>
<feature type="compositionally biased region" description="Low complexity" evidence="9">
    <location>
        <begin position="407"/>
        <end position="418"/>
    </location>
</feature>
<dbReference type="Proteomes" id="UP000314251">
    <property type="component" value="Unassembled WGS sequence"/>
</dbReference>
<dbReference type="Gene3D" id="1.20.5.1930">
    <property type="match status" value="1"/>
</dbReference>
<dbReference type="GO" id="GO:0046983">
    <property type="term" value="F:protein dimerization activity"/>
    <property type="evidence" value="ECO:0007669"/>
    <property type="project" value="InterPro"/>
</dbReference>
<evidence type="ECO:0000313" key="13">
    <source>
        <dbReference type="EMBL" id="KAB8166979.1"/>
    </source>
</evidence>
<evidence type="ECO:0000256" key="9">
    <source>
        <dbReference type="SAM" id="MobiDB-lite"/>
    </source>
</evidence>
<feature type="transmembrane region" description="Helical" evidence="10">
    <location>
        <begin position="150"/>
        <end position="167"/>
    </location>
</feature>
<keyword evidence="5" id="KW-0547">Nucleotide-binding</keyword>
<dbReference type="PANTHER" id="PTHR24421">
    <property type="entry name" value="NITRATE/NITRITE SENSOR PROTEIN NARX-RELATED"/>
    <property type="match status" value="1"/>
</dbReference>
<evidence type="ECO:0000259" key="12">
    <source>
        <dbReference type="Pfam" id="PF07730"/>
    </source>
</evidence>